<accession>A0A0P8X322</accession>
<name>A0A0P8X322_9CLOT</name>
<dbReference type="AlphaFoldDB" id="A0A0P8X322"/>
<organism evidence="2 3">
    <name type="scientific">Oxobacter pfennigii</name>
    <dbReference type="NCBI Taxonomy" id="36849"/>
    <lineage>
        <taxon>Bacteria</taxon>
        <taxon>Bacillati</taxon>
        <taxon>Bacillota</taxon>
        <taxon>Clostridia</taxon>
        <taxon>Eubacteriales</taxon>
        <taxon>Clostridiaceae</taxon>
        <taxon>Oxobacter</taxon>
    </lineage>
</organism>
<evidence type="ECO:0000256" key="1">
    <source>
        <dbReference type="SAM" id="Phobius"/>
    </source>
</evidence>
<proteinExistence type="predicted"/>
<evidence type="ECO:0000313" key="3">
    <source>
        <dbReference type="Proteomes" id="UP000050326"/>
    </source>
</evidence>
<feature type="transmembrane region" description="Helical" evidence="1">
    <location>
        <begin position="12"/>
        <end position="32"/>
    </location>
</feature>
<reference evidence="2 3" key="1">
    <citation type="submission" date="2015-09" db="EMBL/GenBank/DDBJ databases">
        <title>Genome sequence of Oxobacter pfennigii DSM 3222.</title>
        <authorList>
            <person name="Poehlein A."/>
            <person name="Bengelsdorf F.R."/>
            <person name="Schiel-Bengelsdorf B."/>
            <person name="Duerre P."/>
            <person name="Daniel R."/>
        </authorList>
    </citation>
    <scope>NUCLEOTIDE SEQUENCE [LARGE SCALE GENOMIC DNA]</scope>
    <source>
        <strain evidence="2 3">DSM 3222</strain>
    </source>
</reference>
<keyword evidence="3" id="KW-1185">Reference proteome</keyword>
<keyword evidence="1" id="KW-0472">Membrane</keyword>
<dbReference type="RefSeq" id="WP_054874393.1">
    <property type="nucleotide sequence ID" value="NZ_LKET01000027.1"/>
</dbReference>
<gene>
    <name evidence="2" type="ORF">OXPF_13060</name>
</gene>
<dbReference type="STRING" id="36849.OXPF_13060"/>
<protein>
    <submittedName>
        <fullName evidence="2">Uncharacterized protein</fullName>
    </submittedName>
</protein>
<keyword evidence="1" id="KW-1133">Transmembrane helix</keyword>
<dbReference type="EMBL" id="LKET01000027">
    <property type="protein sequence ID" value="KPU45179.1"/>
    <property type="molecule type" value="Genomic_DNA"/>
</dbReference>
<comment type="caution">
    <text evidence="2">The sequence shown here is derived from an EMBL/GenBank/DDBJ whole genome shotgun (WGS) entry which is preliminary data.</text>
</comment>
<sequence>MNSNIISFLNGLLSAIILAILQHFVVSTFLYFRNKNDYSINGYWISKYNSAFDKEIAANDLVLIRVIKNKIVVKYQQYYNTIDVCNTFRGEGYIGNGRISVAYVYSDRNTYQNGVMLLTQIDLAATKKGFSGKFYELDSRIVKSNGQKIYGSELRIYGIDYVLVPIKLSIRQKIYFLLNKKVYDSHEAILNEFNRCIKNE</sequence>
<dbReference type="Proteomes" id="UP000050326">
    <property type="component" value="Unassembled WGS sequence"/>
</dbReference>
<keyword evidence="1" id="KW-0812">Transmembrane</keyword>
<evidence type="ECO:0000313" key="2">
    <source>
        <dbReference type="EMBL" id="KPU45179.1"/>
    </source>
</evidence>